<dbReference type="EMBL" id="GHJT01001361">
    <property type="protein sequence ID" value="MOY35332.1"/>
    <property type="molecule type" value="Transcribed_RNA"/>
</dbReference>
<feature type="chain" id="PRO_5020029979" evidence="1">
    <location>
        <begin position="20"/>
        <end position="96"/>
    </location>
</feature>
<proteinExistence type="predicted"/>
<feature type="signal peptide" evidence="1">
    <location>
        <begin position="1"/>
        <end position="19"/>
    </location>
</feature>
<protein>
    <submittedName>
        <fullName evidence="2">Putative secreted protein</fullName>
    </submittedName>
</protein>
<reference evidence="2" key="1">
    <citation type="submission" date="2019-04" db="EMBL/GenBank/DDBJ databases">
        <title>An insight into the mialome of Ixodes scapularis.</title>
        <authorList>
            <person name="Ribeiro J.M."/>
            <person name="Mather T.N."/>
            <person name="Karim S."/>
        </authorList>
    </citation>
    <scope>NUCLEOTIDE SEQUENCE</scope>
</reference>
<name>A0A4D5RDX1_IXOSC</name>
<evidence type="ECO:0000313" key="2">
    <source>
        <dbReference type="EMBL" id="MOY35332.1"/>
    </source>
</evidence>
<organism evidence="2">
    <name type="scientific">Ixodes scapularis</name>
    <name type="common">Black-legged tick</name>
    <name type="synonym">Deer tick</name>
    <dbReference type="NCBI Taxonomy" id="6945"/>
    <lineage>
        <taxon>Eukaryota</taxon>
        <taxon>Metazoa</taxon>
        <taxon>Ecdysozoa</taxon>
        <taxon>Arthropoda</taxon>
        <taxon>Chelicerata</taxon>
        <taxon>Arachnida</taxon>
        <taxon>Acari</taxon>
        <taxon>Parasitiformes</taxon>
        <taxon>Ixodida</taxon>
        <taxon>Ixodoidea</taxon>
        <taxon>Ixodidae</taxon>
        <taxon>Ixodinae</taxon>
        <taxon>Ixodes</taxon>
    </lineage>
</organism>
<accession>A0A4D5RDX1</accession>
<sequence length="96" mass="11188">MASRTHCFFLFCRIKLILACRGKPELHWCSTLNQHLANLLLELQRIICDPVAHACIFTVILNTEMEWHARSITSWDTIYASSILINEQDSSREREI</sequence>
<dbReference type="AlphaFoldDB" id="A0A4D5RDX1"/>
<evidence type="ECO:0000256" key="1">
    <source>
        <dbReference type="SAM" id="SignalP"/>
    </source>
</evidence>
<keyword evidence="1" id="KW-0732">Signal</keyword>